<keyword evidence="11" id="KW-0443">Lipid metabolism</keyword>
<sequence>MVVARILRRFAKDHFSPVPRDFAQNPAPPSADSIEAAAMAQGGGASRVRVLTQNTWALPIFPDVQERVAGFCAVLARGEWDVVIMQELAMKREINAIIEAGKRGGLVYHHHFIQGVGFPIWLDVMGTGLLVLSRFPIVDAMYRRYSVNGFPHKIEHSDFFGAKGIGMVRLALGGPAGRGLDVYCTHLHARYCDPPPPPKGYVTRDGVRVTWNESKNPLSYDEYASHRAAQAFEAAKFIAATRDPRNLCVLAGDLNMPEKSAGATMVRRLAGRLRDSFREVSDADGFTIDAPDNVHTPAVGAEPPQRIDYVLWSPPTLGTSSGSPRASGGRWWVESSEVCRFVADVKGRRTHVSDHFGVGTELRYAKPGDGVALAQARRRPRPPPSDDAVDIAAVQEACRVVELGVADAAARQYKRQMRALVAVGLLLVMLWALHIDALPDSGLLPALLRGPLMVLLAAYAVGELIMGQYFNKDERFAMQEVLAEMRITVNAMRSGWLRG</sequence>
<dbReference type="PANTHER" id="PTHR16320">
    <property type="entry name" value="SPHINGOMYELINASE FAMILY MEMBER"/>
    <property type="match status" value="1"/>
</dbReference>
<dbReference type="InterPro" id="IPR036691">
    <property type="entry name" value="Endo/exonu/phosph_ase_sf"/>
</dbReference>
<name>A0A7S1CQ96_9STRA</name>
<protein>
    <recommendedName>
        <fullName evidence="14">Endonuclease/exonuclease/phosphatase domain-containing protein</fullName>
    </recommendedName>
</protein>
<gene>
    <name evidence="15" type="ORF">BSP0115_LOCUS18618</name>
</gene>
<evidence type="ECO:0000256" key="7">
    <source>
        <dbReference type="ARBA" id="ARBA00022801"/>
    </source>
</evidence>
<dbReference type="GO" id="GO:0004767">
    <property type="term" value="F:sphingomyelin phosphodiesterase activity"/>
    <property type="evidence" value="ECO:0007669"/>
    <property type="project" value="InterPro"/>
</dbReference>
<keyword evidence="12 13" id="KW-0472">Membrane</keyword>
<evidence type="ECO:0000256" key="9">
    <source>
        <dbReference type="ARBA" id="ARBA00022919"/>
    </source>
</evidence>
<evidence type="ECO:0000259" key="14">
    <source>
        <dbReference type="Pfam" id="PF03372"/>
    </source>
</evidence>
<dbReference type="Gene3D" id="3.60.10.10">
    <property type="entry name" value="Endonuclease/exonuclease/phosphatase"/>
    <property type="match status" value="1"/>
</dbReference>
<evidence type="ECO:0000256" key="5">
    <source>
        <dbReference type="ARBA" id="ARBA00022692"/>
    </source>
</evidence>
<comment type="similarity">
    <text evidence="4">Belongs to the neutral sphingomyelinase family.</text>
</comment>
<comment type="subcellular location">
    <subcellularLocation>
        <location evidence="1">Membrane</location>
        <topology evidence="1">Multi-pass membrane protein</topology>
    </subcellularLocation>
</comment>
<feature type="transmembrane region" description="Helical" evidence="13">
    <location>
        <begin position="450"/>
        <end position="470"/>
    </location>
</feature>
<dbReference type="InterPro" id="IPR005135">
    <property type="entry name" value="Endo/exonuclease/phosphatase"/>
</dbReference>
<keyword evidence="5 13" id="KW-0812">Transmembrane</keyword>
<comment type="pathway">
    <text evidence="2">Lipid metabolism; sphingolipid metabolism.</text>
</comment>
<comment type="pathway">
    <text evidence="3">Sphingolipid metabolism.</text>
</comment>
<keyword evidence="8" id="KW-0460">Magnesium</keyword>
<evidence type="ECO:0000256" key="2">
    <source>
        <dbReference type="ARBA" id="ARBA00004760"/>
    </source>
</evidence>
<dbReference type="GO" id="GO:0006665">
    <property type="term" value="P:sphingolipid metabolic process"/>
    <property type="evidence" value="ECO:0007669"/>
    <property type="project" value="UniProtKB-KW"/>
</dbReference>
<dbReference type="Pfam" id="PF03372">
    <property type="entry name" value="Exo_endo_phos"/>
    <property type="match status" value="1"/>
</dbReference>
<dbReference type="GO" id="GO:0046872">
    <property type="term" value="F:metal ion binding"/>
    <property type="evidence" value="ECO:0007669"/>
    <property type="project" value="UniProtKB-KW"/>
</dbReference>
<dbReference type="AlphaFoldDB" id="A0A7S1CQ96"/>
<keyword evidence="10 13" id="KW-1133">Transmembrane helix</keyword>
<keyword evidence="6" id="KW-0479">Metal-binding</keyword>
<evidence type="ECO:0000256" key="1">
    <source>
        <dbReference type="ARBA" id="ARBA00004141"/>
    </source>
</evidence>
<organism evidence="15">
    <name type="scientific">Bicosoecida sp. CB-2014</name>
    <dbReference type="NCBI Taxonomy" id="1486930"/>
    <lineage>
        <taxon>Eukaryota</taxon>
        <taxon>Sar</taxon>
        <taxon>Stramenopiles</taxon>
        <taxon>Bigyra</taxon>
        <taxon>Opalozoa</taxon>
        <taxon>Bicosoecida</taxon>
    </lineage>
</organism>
<evidence type="ECO:0000256" key="4">
    <source>
        <dbReference type="ARBA" id="ARBA00006335"/>
    </source>
</evidence>
<evidence type="ECO:0000256" key="11">
    <source>
        <dbReference type="ARBA" id="ARBA00023098"/>
    </source>
</evidence>
<dbReference type="EMBL" id="HBFS01027781">
    <property type="protein sequence ID" value="CAD8925354.1"/>
    <property type="molecule type" value="Transcribed_RNA"/>
</dbReference>
<accession>A0A7S1CQ96</accession>
<reference evidence="15" key="1">
    <citation type="submission" date="2021-01" db="EMBL/GenBank/DDBJ databases">
        <authorList>
            <person name="Corre E."/>
            <person name="Pelletier E."/>
            <person name="Niang G."/>
            <person name="Scheremetjew M."/>
            <person name="Finn R."/>
            <person name="Kale V."/>
            <person name="Holt S."/>
            <person name="Cochrane G."/>
            <person name="Meng A."/>
            <person name="Brown T."/>
            <person name="Cohen L."/>
        </authorList>
    </citation>
    <scope>NUCLEOTIDE SEQUENCE</scope>
    <source>
        <strain evidence="15">Ms1</strain>
    </source>
</reference>
<proteinExistence type="inferred from homology"/>
<evidence type="ECO:0000256" key="6">
    <source>
        <dbReference type="ARBA" id="ARBA00022723"/>
    </source>
</evidence>
<evidence type="ECO:0000256" key="13">
    <source>
        <dbReference type="SAM" id="Phobius"/>
    </source>
</evidence>
<keyword evidence="9" id="KW-0746">Sphingolipid metabolism</keyword>
<evidence type="ECO:0000256" key="12">
    <source>
        <dbReference type="ARBA" id="ARBA00023136"/>
    </source>
</evidence>
<evidence type="ECO:0000313" key="15">
    <source>
        <dbReference type="EMBL" id="CAD8925354.1"/>
    </source>
</evidence>
<dbReference type="GO" id="GO:0016020">
    <property type="term" value="C:membrane"/>
    <property type="evidence" value="ECO:0007669"/>
    <property type="project" value="UniProtKB-SubCell"/>
</dbReference>
<feature type="domain" description="Endonuclease/exonuclease/phosphatase" evidence="14">
    <location>
        <begin position="65"/>
        <end position="355"/>
    </location>
</feature>
<keyword evidence="7" id="KW-0378">Hydrolase</keyword>
<evidence type="ECO:0000256" key="10">
    <source>
        <dbReference type="ARBA" id="ARBA00022989"/>
    </source>
</evidence>
<evidence type="ECO:0000256" key="3">
    <source>
        <dbReference type="ARBA" id="ARBA00004991"/>
    </source>
</evidence>
<dbReference type="SUPFAM" id="SSF56219">
    <property type="entry name" value="DNase I-like"/>
    <property type="match status" value="1"/>
</dbReference>
<feature type="transmembrane region" description="Helical" evidence="13">
    <location>
        <begin position="419"/>
        <end position="438"/>
    </location>
</feature>
<dbReference type="PANTHER" id="PTHR16320:SF24">
    <property type="entry name" value="PHOSPHODIESTERASE, PUTATIVE-RELATED"/>
    <property type="match status" value="1"/>
</dbReference>
<dbReference type="InterPro" id="IPR038772">
    <property type="entry name" value="Sph/SMPD2-like"/>
</dbReference>
<evidence type="ECO:0000256" key="8">
    <source>
        <dbReference type="ARBA" id="ARBA00022842"/>
    </source>
</evidence>